<organism evidence="2">
    <name type="scientific">uncultured Caudovirales phage</name>
    <dbReference type="NCBI Taxonomy" id="2100421"/>
    <lineage>
        <taxon>Viruses</taxon>
        <taxon>Duplodnaviria</taxon>
        <taxon>Heunggongvirae</taxon>
        <taxon>Uroviricota</taxon>
        <taxon>Caudoviricetes</taxon>
        <taxon>Peduoviridae</taxon>
        <taxon>Maltschvirus</taxon>
        <taxon>Maltschvirus maltsch</taxon>
    </lineage>
</organism>
<accession>A0A6J5L561</accession>
<dbReference type="EMBL" id="LR796235">
    <property type="protein sequence ID" value="CAB4129461.1"/>
    <property type="molecule type" value="Genomic_DNA"/>
</dbReference>
<proteinExistence type="predicted"/>
<dbReference type="Pfam" id="PF07460">
    <property type="entry name" value="NUMOD3"/>
    <property type="match status" value="1"/>
</dbReference>
<gene>
    <name evidence="2" type="ORF">UFOVP117_2</name>
</gene>
<dbReference type="SUPFAM" id="SSF52980">
    <property type="entry name" value="Restriction endonuclease-like"/>
    <property type="match status" value="1"/>
</dbReference>
<reference evidence="2" key="1">
    <citation type="submission" date="2020-04" db="EMBL/GenBank/DDBJ databases">
        <authorList>
            <person name="Chiriac C."/>
            <person name="Salcher M."/>
            <person name="Ghai R."/>
            <person name="Kavagutti S V."/>
        </authorList>
    </citation>
    <scope>NUCLEOTIDE SEQUENCE</scope>
</reference>
<dbReference type="Gene3D" id="3.40.960.10">
    <property type="entry name" value="VSR Endonuclease"/>
    <property type="match status" value="1"/>
</dbReference>
<dbReference type="InterPro" id="IPR003611">
    <property type="entry name" value="NUMOD3"/>
</dbReference>
<dbReference type="InterPro" id="IPR011335">
    <property type="entry name" value="Restrct_endonuc-II-like"/>
</dbReference>
<feature type="domain" description="Nuclease associated modular" evidence="1">
    <location>
        <begin position="106"/>
        <end position="127"/>
    </location>
</feature>
<evidence type="ECO:0000313" key="2">
    <source>
        <dbReference type="EMBL" id="CAB4129461.1"/>
    </source>
</evidence>
<dbReference type="GO" id="GO:0003677">
    <property type="term" value="F:DNA binding"/>
    <property type="evidence" value="ECO:0007669"/>
    <property type="project" value="InterPro"/>
</dbReference>
<dbReference type="Gene3D" id="1.10.10.60">
    <property type="entry name" value="Homeodomain-like"/>
    <property type="match status" value="1"/>
</dbReference>
<evidence type="ECO:0000259" key="1">
    <source>
        <dbReference type="Pfam" id="PF07460"/>
    </source>
</evidence>
<protein>
    <submittedName>
        <fullName evidence="2">Nuclease associated modular domain 3</fullName>
    </submittedName>
</protein>
<sequence>MNNISENLVIDKYSEGLSAKKIGEIFGVSKTPILRILNKHGLVRKRDRCNQLDIQQDGNTYFILKTCNRCKNETKITSTDSTIACRNYFNLISNNSLCKKCSLELQKGKGNPFYGKKHTNKTKTQISENRKGKAIGELNSMSKIENRKKVSTQLKKKWDSGDLDNLRHFLSEKIKQTIRDGKFKGFIKSKAEKIILDQIKDIGYFPYQSYRVDTKICDIFVPELNLIIEYNGDYWHCNPKKYDKDYFNEKKGKYAWELWEYDEKKLELIRNFGYNLEVVWEDDYKSDKTIINNIINRYDTKFKYAPKPSRKD</sequence>
<name>A0A6J5L561_9CAUD</name>
<dbReference type="SUPFAM" id="SSF64496">
    <property type="entry name" value="DNA-binding domain of intron-encoded endonucleases"/>
    <property type="match status" value="1"/>
</dbReference>